<evidence type="ECO:0000313" key="1">
    <source>
        <dbReference type="EMBL" id="MBH8565682.1"/>
    </source>
</evidence>
<accession>A0A8J7HYC9</accession>
<name>A0A8J7HYC9_9NOST</name>
<sequence>MDITFEEAYSRGLPGSDVFVYTHLLYKDDINRDFGVASLNKEAYIAFNDTVLFSEYTQLAAEQRLVLNGYMEFVPTIFKRLEYINFENLKLSTGFELSLKARLLSNNCIINQLNPELPEFKELSKQQKKRPILREEYFAIDGYRYDAQRQRNRLIGLKDESLKFGIILNKPEYRKLLNIPEDIIEIADDYRNLRNQIHFPGDIIEAPHLIKYNGDVLIRKIQEFINQYIVKVNSIIATKYSVAKLCLPELSL</sequence>
<dbReference type="AlphaFoldDB" id="A0A8J7HYC9"/>
<dbReference type="RefSeq" id="WP_198127471.1">
    <property type="nucleotide sequence ID" value="NZ_JAECZC010000066.1"/>
</dbReference>
<evidence type="ECO:0000313" key="2">
    <source>
        <dbReference type="Proteomes" id="UP000632766"/>
    </source>
</evidence>
<organism evidence="1 2">
    <name type="scientific">Amazonocrinis nigriterrae CENA67</name>
    <dbReference type="NCBI Taxonomy" id="2794033"/>
    <lineage>
        <taxon>Bacteria</taxon>
        <taxon>Bacillati</taxon>
        <taxon>Cyanobacteriota</taxon>
        <taxon>Cyanophyceae</taxon>
        <taxon>Nostocales</taxon>
        <taxon>Nostocaceae</taxon>
        <taxon>Amazonocrinis</taxon>
        <taxon>Amazonocrinis nigriterrae</taxon>
    </lineage>
</organism>
<protein>
    <submittedName>
        <fullName evidence="1">Uncharacterized protein</fullName>
    </submittedName>
</protein>
<gene>
    <name evidence="1" type="ORF">I8748_26500</name>
</gene>
<dbReference type="EMBL" id="JAECZC010000066">
    <property type="protein sequence ID" value="MBH8565682.1"/>
    <property type="molecule type" value="Genomic_DNA"/>
</dbReference>
<dbReference type="Proteomes" id="UP000632766">
    <property type="component" value="Unassembled WGS sequence"/>
</dbReference>
<comment type="caution">
    <text evidence="1">The sequence shown here is derived from an EMBL/GenBank/DDBJ whole genome shotgun (WGS) entry which is preliminary data.</text>
</comment>
<reference evidence="1 2" key="1">
    <citation type="journal article" date="2021" name="Int. J. Syst. Evol. Microbiol.">
        <title>Amazonocrinis nigriterrae gen. nov., sp. nov., Atlanticothrix silvestris gen. nov., sp. nov. and Dendronalium phyllosphericum gen. nov., sp. nov., nostocacean cyanobacteria from Brazilian environments.</title>
        <authorList>
            <person name="Alvarenga D.O."/>
            <person name="Andreote A.P.D."/>
            <person name="Branco L.H.Z."/>
            <person name="Delbaje E."/>
            <person name="Cruz R.B."/>
            <person name="Varani A.M."/>
            <person name="Fiore M.F."/>
        </authorList>
    </citation>
    <scope>NUCLEOTIDE SEQUENCE [LARGE SCALE GENOMIC DNA]</scope>
    <source>
        <strain evidence="1 2">CENA67</strain>
    </source>
</reference>
<proteinExistence type="predicted"/>
<keyword evidence="2" id="KW-1185">Reference proteome</keyword>